<dbReference type="PANTHER" id="PTHR12526:SF630">
    <property type="entry name" value="GLYCOSYLTRANSFERASE"/>
    <property type="match status" value="1"/>
</dbReference>
<gene>
    <name evidence="3" type="ORF">LYSCAS_10620</name>
</gene>
<dbReference type="Pfam" id="PF13439">
    <property type="entry name" value="Glyco_transf_4"/>
    <property type="match status" value="1"/>
</dbReference>
<dbReference type="InterPro" id="IPR001296">
    <property type="entry name" value="Glyco_trans_1"/>
</dbReference>
<dbReference type="Gene3D" id="3.40.50.2000">
    <property type="entry name" value="Glycogen Phosphorylase B"/>
    <property type="match status" value="2"/>
</dbReference>
<proteinExistence type="predicted"/>
<dbReference type="InterPro" id="IPR028098">
    <property type="entry name" value="Glyco_trans_4-like_N"/>
</dbReference>
<dbReference type="Pfam" id="PF00534">
    <property type="entry name" value="Glycos_transf_1"/>
    <property type="match status" value="1"/>
</dbReference>
<keyword evidence="4" id="KW-1185">Reference proteome</keyword>
<evidence type="ECO:0000259" key="2">
    <source>
        <dbReference type="Pfam" id="PF13439"/>
    </source>
</evidence>
<evidence type="ECO:0000259" key="1">
    <source>
        <dbReference type="Pfam" id="PF00534"/>
    </source>
</evidence>
<dbReference type="CDD" id="cd03811">
    <property type="entry name" value="GT4_GT28_WabH-like"/>
    <property type="match status" value="1"/>
</dbReference>
<evidence type="ECO:0000313" key="4">
    <source>
        <dbReference type="Proteomes" id="UP000681317"/>
    </source>
</evidence>
<dbReference type="SUPFAM" id="SSF53756">
    <property type="entry name" value="UDP-Glycosyltransferase/glycogen phosphorylase"/>
    <property type="match status" value="1"/>
</dbReference>
<sequence length="374" mass="40607">MPTTAPDPRPVRVLHFVTGGFSGGATQVAIALVQAGMASPAIEPLLVLRRKRRTDPRRIAELEQAGVPVDVVPGWSHAATIFALVQACRAFQPDVLVAHGFSEHLWGRYAGLLAQVPHLVHVEHNTRERYTRWRLRQTRWLAARTDRIVGCSEGVRRVLLEMGMPAEKTIAIPNGIRLDPFADAEAQPLAGRIPGIVMVARFSKQKDHATLLRAVGLLRERGLTPPVLFAGGGKAMHRKPLENLAAELGIASQVSFLGVARNVPELLMSHRIAALSTHYEGMPLALLEGMAAGCAVVGSDVPGVREVIEDGHDGRLVAESDPVAMADAFEQLLRDDVLAAGMGAAARRVAFEDHGRELMHTRYENLFLTLARNA</sequence>
<dbReference type="RefSeq" id="WP_213436448.1">
    <property type="nucleotide sequence ID" value="NZ_AP024545.1"/>
</dbReference>
<evidence type="ECO:0000313" key="3">
    <source>
        <dbReference type="EMBL" id="BCT92038.1"/>
    </source>
</evidence>
<feature type="domain" description="Glycosyl transferase family 1" evidence="1">
    <location>
        <begin position="195"/>
        <end position="348"/>
    </location>
</feature>
<name>A0ABM7Q477_9GAMM</name>
<reference evidence="3 4" key="1">
    <citation type="submission" date="2021-03" db="EMBL/GenBank/DDBJ databases">
        <title>Complete Genome Sequences of Two Lysobacter Strains Isolated from Sea Water (Lysobacter caseinilyticus) and Soil (Lysobacter helvus) in South Korea.</title>
        <authorList>
            <person name="Watanabe Y."/>
            <person name="Arakawa K."/>
        </authorList>
    </citation>
    <scope>NUCLEOTIDE SEQUENCE [LARGE SCALE GENOMIC DNA]</scope>
    <source>
        <strain evidence="3 4">KVB24</strain>
    </source>
</reference>
<dbReference type="GO" id="GO:0016740">
    <property type="term" value="F:transferase activity"/>
    <property type="evidence" value="ECO:0007669"/>
    <property type="project" value="UniProtKB-KW"/>
</dbReference>
<dbReference type="EMBL" id="AP024545">
    <property type="protein sequence ID" value="BCT92038.1"/>
    <property type="molecule type" value="Genomic_DNA"/>
</dbReference>
<feature type="domain" description="Glycosyltransferase subfamily 4-like N-terminal" evidence="2">
    <location>
        <begin position="23"/>
        <end position="179"/>
    </location>
</feature>
<accession>A0ABM7Q477</accession>
<organism evidence="3 4">
    <name type="scientific">Noviluteimonas caseinilytica</name>
    <dbReference type="NCBI Taxonomy" id="2675101"/>
    <lineage>
        <taxon>Bacteria</taxon>
        <taxon>Pseudomonadati</taxon>
        <taxon>Pseudomonadota</taxon>
        <taxon>Gammaproteobacteria</taxon>
        <taxon>Lysobacterales</taxon>
        <taxon>Lysobacteraceae</taxon>
        <taxon>Noviluteimonas</taxon>
    </lineage>
</organism>
<protein>
    <submittedName>
        <fullName evidence="3">Glycosyl transferase</fullName>
    </submittedName>
</protein>
<keyword evidence="3" id="KW-0808">Transferase</keyword>
<dbReference type="Proteomes" id="UP000681317">
    <property type="component" value="Chromosome"/>
</dbReference>
<dbReference type="PANTHER" id="PTHR12526">
    <property type="entry name" value="GLYCOSYLTRANSFERASE"/>
    <property type="match status" value="1"/>
</dbReference>